<evidence type="ECO:0000256" key="1">
    <source>
        <dbReference type="SAM" id="MobiDB-lite"/>
    </source>
</evidence>
<name>A0A8C5U1X6_9PASS</name>
<evidence type="ECO:0000313" key="2">
    <source>
        <dbReference type="Ensembl" id="ENSMCSP00000015657.1"/>
    </source>
</evidence>
<feature type="region of interest" description="Disordered" evidence="1">
    <location>
        <begin position="1"/>
        <end position="29"/>
    </location>
</feature>
<sequence>PRERAEPRSGSPTGEGKAAGSRQAQGRPPQEALPALHAFEGALAGVEAAVLGEVGAHREALPAPGAPTGALAVWNRRCWIRAELTVKLFPHSKHLYGFSRVCTCWCFMSSELWLKLFPHSDFSPVCILWCWMRWDCCQKRSLHSLQEKGFSPLWILRCWTRLELTWKLFPQSPHITSLPTDGFLHWITIWQLPETFPMQHNSALPLPQRSLTPF</sequence>
<proteinExistence type="predicted"/>
<protein>
    <submittedName>
        <fullName evidence="2">Uncharacterized protein</fullName>
    </submittedName>
</protein>
<evidence type="ECO:0000313" key="3">
    <source>
        <dbReference type="Proteomes" id="UP000694560"/>
    </source>
</evidence>
<dbReference type="Ensembl" id="ENSMCST00000016060.1">
    <property type="protein sequence ID" value="ENSMCSP00000015657.1"/>
    <property type="gene ID" value="ENSMCSG00000011017.1"/>
</dbReference>
<organism evidence="2 3">
    <name type="scientific">Malurus cyaneus samueli</name>
    <dbReference type="NCBI Taxonomy" id="2593467"/>
    <lineage>
        <taxon>Eukaryota</taxon>
        <taxon>Metazoa</taxon>
        <taxon>Chordata</taxon>
        <taxon>Craniata</taxon>
        <taxon>Vertebrata</taxon>
        <taxon>Euteleostomi</taxon>
        <taxon>Archelosauria</taxon>
        <taxon>Archosauria</taxon>
        <taxon>Dinosauria</taxon>
        <taxon>Saurischia</taxon>
        <taxon>Theropoda</taxon>
        <taxon>Coelurosauria</taxon>
        <taxon>Aves</taxon>
        <taxon>Neognathae</taxon>
        <taxon>Neoaves</taxon>
        <taxon>Telluraves</taxon>
        <taxon>Australaves</taxon>
        <taxon>Passeriformes</taxon>
        <taxon>Meliphagoidea</taxon>
        <taxon>Maluridae</taxon>
        <taxon>Malurus</taxon>
    </lineage>
</organism>
<reference evidence="2" key="2">
    <citation type="submission" date="2025-09" db="UniProtKB">
        <authorList>
            <consortium name="Ensembl"/>
        </authorList>
    </citation>
    <scope>IDENTIFICATION</scope>
</reference>
<keyword evidence="3" id="KW-1185">Reference proteome</keyword>
<dbReference type="AlphaFoldDB" id="A0A8C5U1X6"/>
<dbReference type="Proteomes" id="UP000694560">
    <property type="component" value="Unplaced"/>
</dbReference>
<accession>A0A8C5U1X6</accession>
<reference evidence="2" key="1">
    <citation type="submission" date="2025-08" db="UniProtKB">
        <authorList>
            <consortium name="Ensembl"/>
        </authorList>
    </citation>
    <scope>IDENTIFICATION</scope>
</reference>